<dbReference type="EMBL" id="AP025730">
    <property type="protein sequence ID" value="BDI05838.1"/>
    <property type="molecule type" value="Genomic_DNA"/>
</dbReference>
<dbReference type="InterPro" id="IPR036590">
    <property type="entry name" value="SRAP-like"/>
</dbReference>
<reference evidence="9" key="1">
    <citation type="submission" date="2022-04" db="EMBL/GenBank/DDBJ databases">
        <title>Whole genome sequence of Sphaerotilus sp. FB-5.</title>
        <authorList>
            <person name="Takeda M."/>
            <person name="Narihara S."/>
            <person name="Akimoto M."/>
            <person name="Akimoto R."/>
            <person name="Nishiyashiki S."/>
            <person name="Murakami T."/>
        </authorList>
    </citation>
    <scope>NUCLEOTIDE SEQUENCE</scope>
    <source>
        <strain evidence="9">FB-5</strain>
    </source>
</reference>
<keyword evidence="6" id="KW-0238">DNA-binding</keyword>
<dbReference type="Gene3D" id="3.90.1680.10">
    <property type="entry name" value="SOS response associated peptidase-like"/>
    <property type="match status" value="1"/>
</dbReference>
<evidence type="ECO:0000256" key="3">
    <source>
        <dbReference type="ARBA" id="ARBA00022763"/>
    </source>
</evidence>
<evidence type="ECO:0000256" key="8">
    <source>
        <dbReference type="RuleBase" id="RU364100"/>
    </source>
</evidence>
<evidence type="ECO:0000256" key="7">
    <source>
        <dbReference type="ARBA" id="ARBA00023239"/>
    </source>
</evidence>
<comment type="similarity">
    <text evidence="1 8">Belongs to the SOS response-associated peptidase family.</text>
</comment>
<keyword evidence="7" id="KW-0456">Lyase</keyword>
<dbReference type="RefSeq" id="WP_310742530.1">
    <property type="nucleotide sequence ID" value="NZ_AP025730.1"/>
</dbReference>
<dbReference type="InterPro" id="IPR003738">
    <property type="entry name" value="SRAP"/>
</dbReference>
<keyword evidence="2 8" id="KW-0645">Protease</keyword>
<organism evidence="9 10">
    <name type="scientific">Sphaerotilus microaerophilus</name>
    <dbReference type="NCBI Taxonomy" id="2914710"/>
    <lineage>
        <taxon>Bacteria</taxon>
        <taxon>Pseudomonadati</taxon>
        <taxon>Pseudomonadota</taxon>
        <taxon>Betaproteobacteria</taxon>
        <taxon>Burkholderiales</taxon>
        <taxon>Sphaerotilaceae</taxon>
        <taxon>Sphaerotilus</taxon>
    </lineage>
</organism>
<evidence type="ECO:0000256" key="6">
    <source>
        <dbReference type="ARBA" id="ARBA00023125"/>
    </source>
</evidence>
<evidence type="ECO:0000256" key="5">
    <source>
        <dbReference type="ARBA" id="ARBA00023124"/>
    </source>
</evidence>
<evidence type="ECO:0000313" key="9">
    <source>
        <dbReference type="EMBL" id="BDI05838.1"/>
    </source>
</evidence>
<evidence type="ECO:0000256" key="4">
    <source>
        <dbReference type="ARBA" id="ARBA00022801"/>
    </source>
</evidence>
<evidence type="ECO:0000313" key="10">
    <source>
        <dbReference type="Proteomes" id="UP001057498"/>
    </source>
</evidence>
<keyword evidence="3" id="KW-0227">DNA damage</keyword>
<dbReference type="PANTHER" id="PTHR13604">
    <property type="entry name" value="DC12-RELATED"/>
    <property type="match status" value="1"/>
</dbReference>
<sequence length="309" mass="35125">MEFSDARDWFKCPQCLLGPVTVEQGEDLRCVIASFGTTTVARWSIEGSIHTGTRSPPAQVFSFDLQDQGFREARPDWHGQRAAARVTRMCTRYITPEQAAIERFWHIGARNQPRWWAHDMFPAYAGPFLRAARDTVAPGRELVVGQWALIPWFAKERKLKYPTCNARSEELAQKASYKHPWARGQRCVIPAAAFFEPCWETGRHVPWRFTRADGEPWSLAGLWSTWTDPATGELVESYTMLTLNADAHPLMARMHKPDPKRPAHLQDKRSVVPIEPEDVDTWLHAPLEQAAQLVRLASAELFVAEPAPT</sequence>
<accession>A0ABN6PP71</accession>
<keyword evidence="4 8" id="KW-0378">Hydrolase</keyword>
<evidence type="ECO:0000256" key="2">
    <source>
        <dbReference type="ARBA" id="ARBA00022670"/>
    </source>
</evidence>
<evidence type="ECO:0000256" key="1">
    <source>
        <dbReference type="ARBA" id="ARBA00008136"/>
    </source>
</evidence>
<gene>
    <name evidence="9" type="ORF">CATMQ487_28080</name>
</gene>
<protein>
    <recommendedName>
        <fullName evidence="8">Abasic site processing protein</fullName>
        <ecNumber evidence="8">3.4.-.-</ecNumber>
    </recommendedName>
</protein>
<proteinExistence type="inferred from homology"/>
<keyword evidence="10" id="KW-1185">Reference proteome</keyword>
<dbReference type="Proteomes" id="UP001057498">
    <property type="component" value="Chromosome"/>
</dbReference>
<dbReference type="PANTHER" id="PTHR13604:SF0">
    <property type="entry name" value="ABASIC SITE PROCESSING PROTEIN HMCES"/>
    <property type="match status" value="1"/>
</dbReference>
<dbReference type="SUPFAM" id="SSF143081">
    <property type="entry name" value="BB1717-like"/>
    <property type="match status" value="1"/>
</dbReference>
<keyword evidence="5" id="KW-0190">Covalent protein-DNA linkage</keyword>
<name>A0ABN6PP71_9BURK</name>
<dbReference type="EC" id="3.4.-.-" evidence="8"/>
<dbReference type="Pfam" id="PF02586">
    <property type="entry name" value="SRAP"/>
    <property type="match status" value="1"/>
</dbReference>